<proteinExistence type="predicted"/>
<evidence type="ECO:0000313" key="8">
    <source>
        <dbReference type="Proteomes" id="UP000094463"/>
    </source>
</evidence>
<evidence type="ECO:0000256" key="3">
    <source>
        <dbReference type="ARBA" id="ARBA00022723"/>
    </source>
</evidence>
<keyword evidence="2" id="KW-0963">Cytoplasm</keyword>
<dbReference type="PATRIC" id="fig|632773.3.peg.2806"/>
<gene>
    <name evidence="7" type="primary">scdA</name>
    <name evidence="7" type="ORF">BBEV_2667</name>
</gene>
<name>A0A1D7QYC4_9BACI</name>
<keyword evidence="4" id="KW-0408">Iron</keyword>
<evidence type="ECO:0000313" key="7">
    <source>
        <dbReference type="EMBL" id="AOM84005.1"/>
    </source>
</evidence>
<keyword evidence="3" id="KW-0479">Metal-binding</keyword>
<comment type="subcellular location">
    <subcellularLocation>
        <location evidence="1">Cytoplasm</location>
    </subcellularLocation>
</comment>
<dbReference type="PANTHER" id="PTHR36438:SF1">
    <property type="entry name" value="IRON-SULFUR CLUSTER REPAIR PROTEIN YTFE"/>
    <property type="match status" value="1"/>
</dbReference>
<dbReference type="Pfam" id="PF01814">
    <property type="entry name" value="Hemerythrin"/>
    <property type="match status" value="1"/>
</dbReference>
<dbReference type="Pfam" id="PF04405">
    <property type="entry name" value="ScdA_N"/>
    <property type="match status" value="1"/>
</dbReference>
<dbReference type="EMBL" id="CP012502">
    <property type="protein sequence ID" value="AOM84005.1"/>
    <property type="molecule type" value="Genomic_DNA"/>
</dbReference>
<accession>A0A1D7QYC4</accession>
<dbReference type="InterPro" id="IPR019903">
    <property type="entry name" value="RIC_family"/>
</dbReference>
<dbReference type="RefSeq" id="WP_069365928.1">
    <property type="nucleotide sequence ID" value="NZ_CP012502.1"/>
</dbReference>
<feature type="domain" description="Hemerythrin-like" evidence="6">
    <location>
        <begin position="84"/>
        <end position="229"/>
    </location>
</feature>
<organism evidence="7 8">
    <name type="scientific">Salisediminibacterium beveridgei</name>
    <dbReference type="NCBI Taxonomy" id="632773"/>
    <lineage>
        <taxon>Bacteria</taxon>
        <taxon>Bacillati</taxon>
        <taxon>Bacillota</taxon>
        <taxon>Bacilli</taxon>
        <taxon>Bacillales</taxon>
        <taxon>Bacillaceae</taxon>
        <taxon>Salisediminibacterium</taxon>
    </lineage>
</organism>
<dbReference type="STRING" id="632773.BBEV_2667"/>
<protein>
    <submittedName>
        <fullName evidence="7">Iron sulfur cluster repair di-iron protein ScdA</fullName>
    </submittedName>
</protein>
<feature type="coiled-coil region" evidence="5">
    <location>
        <begin position="42"/>
        <end position="69"/>
    </location>
</feature>
<evidence type="ECO:0000256" key="1">
    <source>
        <dbReference type="ARBA" id="ARBA00004496"/>
    </source>
</evidence>
<dbReference type="InterPro" id="IPR012312">
    <property type="entry name" value="Hemerythrin-like"/>
</dbReference>
<evidence type="ECO:0000256" key="4">
    <source>
        <dbReference type="ARBA" id="ARBA00023004"/>
    </source>
</evidence>
<dbReference type="Proteomes" id="UP000094463">
    <property type="component" value="Chromosome"/>
</dbReference>
<sequence>MSIQENSLVKDIVIQVPGADDLFKHNRIDFCCNGNRPLNEAAAEKEVDIAELMNRLSDLQNQAAKRQAATNFAWEDIRTEKLIDHIVFHHHDFLREEFKELEFYVTKIAKVHGGDQPNLIKVHELFQLLKQEMLEHVKNEEELLFPAIIRYEETKTAEAYQAVADQVQGFEDEHSAAGDLLREIRETANDYITPESSCMTFRRTFQRLEAIESDTFQHIHLENNILFPRVVEQTTV</sequence>
<evidence type="ECO:0000259" key="6">
    <source>
        <dbReference type="Pfam" id="PF01814"/>
    </source>
</evidence>
<dbReference type="AlphaFoldDB" id="A0A1D7QYC4"/>
<dbReference type="KEGG" id="bbev:BBEV_2667"/>
<evidence type="ECO:0000256" key="5">
    <source>
        <dbReference type="SAM" id="Coils"/>
    </source>
</evidence>
<reference evidence="7 8" key="1">
    <citation type="submission" date="2015-08" db="EMBL/GenBank/DDBJ databases">
        <title>The complete genome sequence of Bacillus beveridgei MLTeJB.</title>
        <authorList>
            <person name="Hanson T.E."/>
            <person name="Mesa C."/>
            <person name="Basesman S.M."/>
            <person name="Oremland R.S."/>
        </authorList>
    </citation>
    <scope>NUCLEOTIDE SEQUENCE [LARGE SCALE GENOMIC DNA]</scope>
    <source>
        <strain evidence="7 8">MLTeJB</strain>
    </source>
</reference>
<dbReference type="NCBIfam" id="TIGR03652">
    <property type="entry name" value="FeS_repair_RIC"/>
    <property type="match status" value="1"/>
</dbReference>
<keyword evidence="8" id="KW-1185">Reference proteome</keyword>
<dbReference type="PANTHER" id="PTHR36438">
    <property type="entry name" value="IRON-SULFUR CLUSTER REPAIR PROTEIN YTFE"/>
    <property type="match status" value="1"/>
</dbReference>
<dbReference type="CDD" id="cd12108">
    <property type="entry name" value="Hr-like"/>
    <property type="match status" value="1"/>
</dbReference>
<dbReference type="GO" id="GO:0005737">
    <property type="term" value="C:cytoplasm"/>
    <property type="evidence" value="ECO:0007669"/>
    <property type="project" value="UniProtKB-SubCell"/>
</dbReference>
<dbReference type="GO" id="GO:0046872">
    <property type="term" value="F:metal ion binding"/>
    <property type="evidence" value="ECO:0007669"/>
    <property type="project" value="UniProtKB-KW"/>
</dbReference>
<keyword evidence="5" id="KW-0175">Coiled coil</keyword>
<dbReference type="OrthoDB" id="9797132at2"/>
<dbReference type="Gene3D" id="1.20.120.520">
    <property type="entry name" value="nmb1532 protein domain like"/>
    <property type="match status" value="1"/>
</dbReference>
<evidence type="ECO:0000256" key="2">
    <source>
        <dbReference type="ARBA" id="ARBA00022490"/>
    </source>
</evidence>